<evidence type="ECO:0000256" key="1">
    <source>
        <dbReference type="SAM" id="MobiDB-lite"/>
    </source>
</evidence>
<dbReference type="PANTHER" id="PTHR42957:SF1">
    <property type="entry name" value="HELICASE MJ1565-RELATED"/>
    <property type="match status" value="1"/>
</dbReference>
<dbReference type="OrthoDB" id="9806951at2"/>
<dbReference type="Pfam" id="PF01935">
    <property type="entry name" value="DUF87"/>
    <property type="match status" value="1"/>
</dbReference>
<dbReference type="EMBL" id="MLQR01000022">
    <property type="protein sequence ID" value="OIJ14222.1"/>
    <property type="molecule type" value="Genomic_DNA"/>
</dbReference>
<evidence type="ECO:0000313" key="4">
    <source>
        <dbReference type="Proteomes" id="UP000179524"/>
    </source>
</evidence>
<name>A0A1S2LNW4_9BACI</name>
<comment type="caution">
    <text evidence="3">The sequence shown here is derived from an EMBL/GenBank/DDBJ whole genome shotgun (WGS) entry which is preliminary data.</text>
</comment>
<feature type="region of interest" description="Disordered" evidence="1">
    <location>
        <begin position="189"/>
        <end position="253"/>
    </location>
</feature>
<dbReference type="Proteomes" id="UP000179524">
    <property type="component" value="Unassembled WGS sequence"/>
</dbReference>
<dbReference type="InterPro" id="IPR027417">
    <property type="entry name" value="P-loop_NTPase"/>
</dbReference>
<reference evidence="3 4" key="1">
    <citation type="submission" date="2016-10" db="EMBL/GenBank/DDBJ databases">
        <title>Draft genome sequences of four alkaliphilic bacteria belonging to the Anaerobacillus genus.</title>
        <authorList>
            <person name="Bassil N.M."/>
            <person name="Lloyd J.R."/>
        </authorList>
    </citation>
    <scope>NUCLEOTIDE SEQUENCE [LARGE SCALE GENOMIC DNA]</scope>
    <source>
        <strain evidence="3 4">DSM 18345</strain>
    </source>
</reference>
<proteinExistence type="predicted"/>
<feature type="compositionally biased region" description="Low complexity" evidence="1">
    <location>
        <begin position="224"/>
        <end position="246"/>
    </location>
</feature>
<dbReference type="InterPro" id="IPR008571">
    <property type="entry name" value="HerA-like"/>
</dbReference>
<dbReference type="Gene3D" id="3.40.50.300">
    <property type="entry name" value="P-loop containing nucleotide triphosphate hydrolases"/>
    <property type="match status" value="2"/>
</dbReference>
<keyword evidence="4" id="KW-1185">Reference proteome</keyword>
<feature type="domain" description="Helicase HerA central" evidence="2">
    <location>
        <begin position="388"/>
        <end position="628"/>
    </location>
</feature>
<organism evidence="3 4">
    <name type="scientific">Anaerobacillus alkalilacustris</name>
    <dbReference type="NCBI Taxonomy" id="393763"/>
    <lineage>
        <taxon>Bacteria</taxon>
        <taxon>Bacillati</taxon>
        <taxon>Bacillota</taxon>
        <taxon>Bacilli</taxon>
        <taxon>Bacillales</taxon>
        <taxon>Bacillaceae</taxon>
        <taxon>Anaerobacillus</taxon>
    </lineage>
</organism>
<accession>A0A1S2LNW4</accession>
<dbReference type="SUPFAM" id="SSF52540">
    <property type="entry name" value="P-loop containing nucleoside triphosphate hydrolases"/>
    <property type="match status" value="1"/>
</dbReference>
<sequence length="929" mass="105661">MQEDIVQLKRIQTPLQEQRLRLSSSNLSEYHFFQIRKITISDQLEIGEIQSFVNRSIKEFIASLTDLTSPLIFRVKSNRENRTLTLLLGAKRKSGASIAERFSSYFQSVDFHEVNETNVDDDYNTQAIITGIPAYNDTKYVNYIEPFVRLIQNKDVLLEIVAKPVNKSTILRQLENVTELRTKNSLDLKQSYSESTATSDTSSTSLGQTYTDGSNSGGGLLVVNSSNSTSEGTTSSSSDTKGTTETLTKNMEKSDHQALEVDALLEVHATRLQQSLSSGLWKTSVSIYAKDRADVSSASEVYKSTYCQDAVEPYQVFLLKEMYPTVGLVEKGASGQTMDLFHEQFREFSFLTGDELSYAIDVPKEEYNGYEFSQVPRFSQNLTEKKGIPLGHLYDGEKKTTTLFHLDKNKLVKHVLVAGITGSGKTNTLFNLLRNVNVPFLIIEPAKKEYRALQNIIPNLRVYTMGNESVSPLRINPFYFPDHVNIQQHIDHLKVIFNASFTMYASMPNILEQCINNIYMKKGWSLTTSTNIYQSDHVNYEKYFPTIEDLYYEIDDYTKELGYAQEQMHNIRAALLTRIKSLMTGGKGFMLNTSETMDIKTILQYPTVLELDAVADDDEKSLIIGLISIFIYEYLKANETEFTGVLKHLLVLEEAHRIFANVNQHGSQEHVNIKGKAVESLSNILSEIRAYGEGMIIVDQVPTKLAPDVLKNTNTKIIHRIVSKDDAEYVANSLALPNEKIHFISKLTNGAALLYSDGMNAPAHVQISHGKGHLYFMSDQDLKQKSSLYNQLDAKRMHPLTEIIIQNMSLYSELTKEVERFYLSLLKEPLQHLHTNYKRTKEAISSHASIYGFDMRIDIDDFVFSFVNEALFKLVKANKKINKQINKRIFIEKYLEVCLDLLSKPYEHNRKEYTLLTINQKKLGGDYIV</sequence>
<evidence type="ECO:0000313" key="3">
    <source>
        <dbReference type="EMBL" id="OIJ14222.1"/>
    </source>
</evidence>
<dbReference type="PANTHER" id="PTHR42957">
    <property type="entry name" value="HELICASE MJ1565-RELATED"/>
    <property type="match status" value="1"/>
</dbReference>
<dbReference type="InterPro" id="IPR002789">
    <property type="entry name" value="HerA_central"/>
</dbReference>
<feature type="compositionally biased region" description="Low complexity" evidence="1">
    <location>
        <begin position="191"/>
        <end position="205"/>
    </location>
</feature>
<gene>
    <name evidence="3" type="ORF">BKP37_09065</name>
</gene>
<dbReference type="AlphaFoldDB" id="A0A1S2LNW4"/>
<protein>
    <recommendedName>
        <fullName evidence="2">Helicase HerA central domain-containing protein</fullName>
    </recommendedName>
</protein>
<evidence type="ECO:0000259" key="2">
    <source>
        <dbReference type="Pfam" id="PF01935"/>
    </source>
</evidence>